<gene>
    <name evidence="4" type="ORF">VCS650_LOCUS22820</name>
</gene>
<dbReference type="Pfam" id="PF01344">
    <property type="entry name" value="Kelch_1"/>
    <property type="match status" value="2"/>
</dbReference>
<accession>A0A814SPT2</accession>
<dbReference type="SMART" id="SM00612">
    <property type="entry name" value="Kelch"/>
    <property type="match status" value="7"/>
</dbReference>
<feature type="chain" id="PRO_5032463563" evidence="3">
    <location>
        <begin position="19"/>
        <end position="637"/>
    </location>
</feature>
<dbReference type="EMBL" id="CAJNON010000261">
    <property type="protein sequence ID" value="CAF1151177.1"/>
    <property type="molecule type" value="Genomic_DNA"/>
</dbReference>
<evidence type="ECO:0000313" key="4">
    <source>
        <dbReference type="EMBL" id="CAF1151177.1"/>
    </source>
</evidence>
<dbReference type="Pfam" id="PF24681">
    <property type="entry name" value="Kelch_KLHDC2_KLHL20_DRC7"/>
    <property type="match status" value="1"/>
</dbReference>
<name>A0A814SPT2_9BILA</name>
<dbReference type="Gene3D" id="2.120.10.80">
    <property type="entry name" value="Kelch-type beta propeller"/>
    <property type="match status" value="2"/>
</dbReference>
<dbReference type="InterPro" id="IPR015915">
    <property type="entry name" value="Kelch-typ_b-propeller"/>
</dbReference>
<keyword evidence="1" id="KW-0880">Kelch repeat</keyword>
<sequence>MRSIVVLLFIIFLSSVRGQTTQLPNYSCSENNVSIQFTLSSSAHSASNPTSSCSLQQCNVNSTTNNNSCRSSSTPCFDYRTINNISYCAPGILCSILERCDNITQTCSSNNSICIINSCCSSQAVCLPFLVTQMCNTGWFSTGNMTNARASHTASVLSNGKVLVTGGIGNASFFLNSAELYDPSTRQTTQLPNYSCSENNASIQFTLSSSSHSAWNPTSSCSLQQCNTSLNDNNNCLSSSTPCFNYRTINNISYCAPGILCSILETCDNITQTCSLNNSICVINSCCSSQAVCLPLLATQICESGWFSTGNMTIARTWHTASVLSNGKVLVTGGASVRFGTLNSVELYDSSTGTWTPAGNLTSARYFHTASVLPNGKVLVTGGLGNNPLNSAELYEPSTNIWTTTGNMTNRRYYHATSVLLNGKVLVTGGYDTTGALNSVELYDSSTSTWTTTGNMSNARFWHTVSVLSNGKVLVTGGFDGNFILNSAELYNPSTSTWTTTSNMSNARYWHTASVLSNGKVLVTGGYDVNFITFNSAELYDPSTGTWTTTSNMTNARSDHTASVLSNGKVIVTGGLVNASILLNSAELYDPSTGIWTTTSYMNNARVDHTASVLSNGKVLVTGGHINTGYLNSAELY</sequence>
<evidence type="ECO:0000256" key="2">
    <source>
        <dbReference type="ARBA" id="ARBA00022737"/>
    </source>
</evidence>
<organism evidence="4 5">
    <name type="scientific">Adineta steineri</name>
    <dbReference type="NCBI Taxonomy" id="433720"/>
    <lineage>
        <taxon>Eukaryota</taxon>
        <taxon>Metazoa</taxon>
        <taxon>Spiralia</taxon>
        <taxon>Gnathifera</taxon>
        <taxon>Rotifera</taxon>
        <taxon>Eurotatoria</taxon>
        <taxon>Bdelloidea</taxon>
        <taxon>Adinetida</taxon>
        <taxon>Adinetidae</taxon>
        <taxon>Adineta</taxon>
    </lineage>
</organism>
<dbReference type="SUPFAM" id="SSF50965">
    <property type="entry name" value="Galactose oxidase, central domain"/>
    <property type="match status" value="2"/>
</dbReference>
<dbReference type="Gene3D" id="2.130.10.80">
    <property type="entry name" value="Galactose oxidase/kelch, beta-propeller"/>
    <property type="match status" value="1"/>
</dbReference>
<dbReference type="InterPro" id="IPR011043">
    <property type="entry name" value="Gal_Oxase/kelch_b-propeller"/>
</dbReference>
<dbReference type="PANTHER" id="PTHR24412">
    <property type="entry name" value="KELCH PROTEIN"/>
    <property type="match status" value="1"/>
</dbReference>
<evidence type="ECO:0000313" key="5">
    <source>
        <dbReference type="Proteomes" id="UP000663891"/>
    </source>
</evidence>
<evidence type="ECO:0000256" key="3">
    <source>
        <dbReference type="SAM" id="SignalP"/>
    </source>
</evidence>
<dbReference type="AlphaFoldDB" id="A0A814SPT2"/>
<protein>
    <submittedName>
        <fullName evidence="4">Uncharacterized protein</fullName>
    </submittedName>
</protein>
<dbReference type="Proteomes" id="UP000663891">
    <property type="component" value="Unassembled WGS sequence"/>
</dbReference>
<dbReference type="PANTHER" id="PTHR24412:SF497">
    <property type="entry name" value="KELCH-LIKE PROTEIN 18"/>
    <property type="match status" value="1"/>
</dbReference>
<keyword evidence="3" id="KW-0732">Signal</keyword>
<comment type="caution">
    <text evidence="4">The sequence shown here is derived from an EMBL/GenBank/DDBJ whole genome shotgun (WGS) entry which is preliminary data.</text>
</comment>
<proteinExistence type="predicted"/>
<feature type="signal peptide" evidence="3">
    <location>
        <begin position="1"/>
        <end position="18"/>
    </location>
</feature>
<reference evidence="4" key="1">
    <citation type="submission" date="2021-02" db="EMBL/GenBank/DDBJ databases">
        <authorList>
            <person name="Nowell W R."/>
        </authorList>
    </citation>
    <scope>NUCLEOTIDE SEQUENCE</scope>
</reference>
<dbReference type="OrthoDB" id="6350321at2759"/>
<keyword evidence="2" id="KW-0677">Repeat</keyword>
<dbReference type="InterPro" id="IPR037293">
    <property type="entry name" value="Gal_Oxidase_central_sf"/>
</dbReference>
<dbReference type="InterPro" id="IPR006652">
    <property type="entry name" value="Kelch_1"/>
</dbReference>
<evidence type="ECO:0000256" key="1">
    <source>
        <dbReference type="ARBA" id="ARBA00022441"/>
    </source>
</evidence>